<dbReference type="Pfam" id="PF17842">
    <property type="entry name" value="dsRBD2"/>
    <property type="match status" value="1"/>
</dbReference>
<dbReference type="AlphaFoldDB" id="A0ABD3CRQ9"/>
<evidence type="ECO:0000256" key="9">
    <source>
        <dbReference type="ARBA" id="ARBA00022884"/>
    </source>
</evidence>
<dbReference type="EC" id="2.1.1.386" evidence="11"/>
<dbReference type="InterPro" id="IPR040813">
    <property type="entry name" value="Hen1_Lam_C"/>
</dbReference>
<comment type="caution">
    <text evidence="15">The sequence shown here is derived from an EMBL/GenBank/DDBJ whole genome shotgun (WGS) entry which is preliminary data.</text>
</comment>
<dbReference type="InterPro" id="IPR026610">
    <property type="entry name" value="Hen1"/>
</dbReference>
<dbReference type="Gene3D" id="3.10.50.40">
    <property type="match status" value="1"/>
</dbReference>
<dbReference type="GO" id="GO:0032259">
    <property type="term" value="P:methylation"/>
    <property type="evidence" value="ECO:0007669"/>
    <property type="project" value="UniProtKB-KW"/>
</dbReference>
<evidence type="ECO:0000256" key="2">
    <source>
        <dbReference type="ARBA" id="ARBA00009026"/>
    </source>
</evidence>
<dbReference type="PROSITE" id="PS50961">
    <property type="entry name" value="HTH_LA"/>
    <property type="match status" value="1"/>
</dbReference>
<dbReference type="SUPFAM" id="SSF54768">
    <property type="entry name" value="dsRNA-binding domain-like"/>
    <property type="match status" value="1"/>
</dbReference>
<evidence type="ECO:0000256" key="6">
    <source>
        <dbReference type="ARBA" id="ARBA00022691"/>
    </source>
</evidence>
<dbReference type="PANTHER" id="PTHR21404">
    <property type="entry name" value="HEN1"/>
    <property type="match status" value="1"/>
</dbReference>
<dbReference type="Proteomes" id="UP001632038">
    <property type="component" value="Unassembled WGS sequence"/>
</dbReference>
<organism evidence="15 16">
    <name type="scientific">Castilleja foliolosa</name>
    <dbReference type="NCBI Taxonomy" id="1961234"/>
    <lineage>
        <taxon>Eukaryota</taxon>
        <taxon>Viridiplantae</taxon>
        <taxon>Streptophyta</taxon>
        <taxon>Embryophyta</taxon>
        <taxon>Tracheophyta</taxon>
        <taxon>Spermatophyta</taxon>
        <taxon>Magnoliopsida</taxon>
        <taxon>eudicotyledons</taxon>
        <taxon>Gunneridae</taxon>
        <taxon>Pentapetalae</taxon>
        <taxon>asterids</taxon>
        <taxon>lamiids</taxon>
        <taxon>Lamiales</taxon>
        <taxon>Orobanchaceae</taxon>
        <taxon>Pedicularideae</taxon>
        <taxon>Castillejinae</taxon>
        <taxon>Castilleja</taxon>
    </lineage>
</organism>
<dbReference type="InterPro" id="IPR029063">
    <property type="entry name" value="SAM-dependent_MTases_sf"/>
</dbReference>
<keyword evidence="4" id="KW-0489">Methyltransferase</keyword>
<dbReference type="EMBL" id="JAVIJP010000032">
    <property type="protein sequence ID" value="KAL3632358.1"/>
    <property type="molecule type" value="Genomic_DNA"/>
</dbReference>
<dbReference type="Pfam" id="PF24995">
    <property type="entry name" value="DSRM_2"/>
    <property type="match status" value="1"/>
</dbReference>
<evidence type="ECO:0000256" key="5">
    <source>
        <dbReference type="ARBA" id="ARBA00022679"/>
    </source>
</evidence>
<dbReference type="Pfam" id="PF21224">
    <property type="entry name" value="Hen1_LCD"/>
    <property type="match status" value="1"/>
</dbReference>
<keyword evidence="6" id="KW-0949">S-adenosyl-L-methionine</keyword>
<accession>A0ABD3CRQ9</accession>
<dbReference type="InterPro" id="IPR013217">
    <property type="entry name" value="Methyltransf_12"/>
</dbReference>
<evidence type="ECO:0000256" key="4">
    <source>
        <dbReference type="ARBA" id="ARBA00022603"/>
    </source>
</evidence>
<dbReference type="InterPro" id="IPR056755">
    <property type="entry name" value="DSRM_2"/>
</dbReference>
<evidence type="ECO:0000313" key="15">
    <source>
        <dbReference type="EMBL" id="KAL3632358.1"/>
    </source>
</evidence>
<dbReference type="InterPro" id="IPR006630">
    <property type="entry name" value="La_HTH"/>
</dbReference>
<dbReference type="FunFam" id="3.40.50.150:FF:000215">
    <property type="entry name" value="Hua enhancer1"/>
    <property type="match status" value="1"/>
</dbReference>
<evidence type="ECO:0000256" key="10">
    <source>
        <dbReference type="ARBA" id="ARBA00023158"/>
    </source>
</evidence>
<evidence type="ECO:0000259" key="14">
    <source>
        <dbReference type="PROSITE" id="PS50961"/>
    </source>
</evidence>
<dbReference type="GO" id="GO:0046872">
    <property type="term" value="F:metal ion binding"/>
    <property type="evidence" value="ECO:0007669"/>
    <property type="project" value="UniProtKB-KW"/>
</dbReference>
<dbReference type="Gene3D" id="3.30.160.20">
    <property type="match status" value="1"/>
</dbReference>
<dbReference type="PANTHER" id="PTHR21404:SF3">
    <property type="entry name" value="SMALL RNA 2'-O-METHYLTRANSFERASE"/>
    <property type="match status" value="1"/>
</dbReference>
<dbReference type="InterPro" id="IPR046357">
    <property type="entry name" value="PPIase_dom_sf"/>
</dbReference>
<comment type="catalytic activity">
    <reaction evidence="12">
        <text>small RNA 3'-end nucleotide + S-adenosyl-L-methionine = small RNA 3'-end 2'-O-methylnucleotide + S-adenosyl-L-homocysteine + H(+)</text>
        <dbReference type="Rhea" id="RHEA:37887"/>
        <dbReference type="Rhea" id="RHEA-COMP:10415"/>
        <dbReference type="Rhea" id="RHEA-COMP:10416"/>
        <dbReference type="ChEBI" id="CHEBI:15378"/>
        <dbReference type="ChEBI" id="CHEBI:57856"/>
        <dbReference type="ChEBI" id="CHEBI:59789"/>
        <dbReference type="ChEBI" id="CHEBI:74896"/>
        <dbReference type="ChEBI" id="CHEBI:74898"/>
        <dbReference type="EC" id="2.1.1.386"/>
    </reaction>
</comment>
<evidence type="ECO:0000256" key="7">
    <source>
        <dbReference type="ARBA" id="ARBA00022723"/>
    </source>
</evidence>
<feature type="domain" description="HTH La-type RNA-binding" evidence="14">
    <location>
        <begin position="101"/>
        <end position="212"/>
    </location>
</feature>
<evidence type="ECO:0000256" key="3">
    <source>
        <dbReference type="ARBA" id="ARBA00021330"/>
    </source>
</evidence>
<keyword evidence="7" id="KW-0479">Metal-binding</keyword>
<keyword evidence="10" id="KW-0943">RNA-mediated gene silencing</keyword>
<keyword evidence="8" id="KW-0460">Magnesium</keyword>
<dbReference type="GO" id="GO:0031047">
    <property type="term" value="P:regulatory ncRNA-mediated gene silencing"/>
    <property type="evidence" value="ECO:0007669"/>
    <property type="project" value="UniProtKB-KW"/>
</dbReference>
<evidence type="ECO:0000256" key="11">
    <source>
        <dbReference type="ARBA" id="ARBA00035025"/>
    </source>
</evidence>
<dbReference type="SUPFAM" id="SSF53335">
    <property type="entry name" value="S-adenosyl-L-methionine-dependent methyltransferases"/>
    <property type="match status" value="1"/>
</dbReference>
<proteinExistence type="inferred from homology"/>
<evidence type="ECO:0000256" key="1">
    <source>
        <dbReference type="ARBA" id="ARBA00001946"/>
    </source>
</evidence>
<evidence type="ECO:0000256" key="8">
    <source>
        <dbReference type="ARBA" id="ARBA00022842"/>
    </source>
</evidence>
<comment type="similarity">
    <text evidence="2">Belongs to the methyltransferase superfamily. HEN1 family.</text>
</comment>
<dbReference type="GO" id="GO:0090486">
    <property type="term" value="F:small RNA 2'-O-methyltransferase activity"/>
    <property type="evidence" value="ECO:0007669"/>
    <property type="project" value="UniProtKB-EC"/>
</dbReference>
<evidence type="ECO:0000313" key="16">
    <source>
        <dbReference type="Proteomes" id="UP001632038"/>
    </source>
</evidence>
<dbReference type="GO" id="GO:0016070">
    <property type="term" value="P:RNA metabolic process"/>
    <property type="evidence" value="ECO:0007669"/>
    <property type="project" value="UniProtKB-ARBA"/>
</dbReference>
<sequence>MTETGKSPANPTKKTTMTPKALIHQRFGDKASYKVEEVQDSPQNICLGLAIRQKGPSLYRCTLHLPDTIIVSDTCKRKKEAEQSAAEKAIEKLGIRQTEYNPTVQEAWDDLAGRISFLFSNEFLSSVHPVGSHFRAASRREGHLNGCVPVSAIAVYDSKISNICKYINHAVEANSLIVMSLVLKAAAKLSDVVMISDEQFSLKRRNPYPLEILASINNEPSLSESVPVEVIRIPDSVGKAVDSLTLDIPANGYYIDVIARELGVEDASKVLISRVIGKASSEMRIYSPAPKQLLFDDLSEPKVKQAGHFEGLLNDRASYFAGQEIYGDAILANVGYTWRSPTDLFREAVPLRSYYRMLVNKIPSGIYQISRDAILAAKLPLSYTTKSNWRGSFPRDVLCTFCRNHHLSEPVFSTQNTILLDSSLDLPGSCKKLKVTYLSKEGKNEASSGDSAGSFICEVKIYSKNQELILQCSPHESHRKSTDAMQITSLKVLSWLNMFFEDPDISSEKLKLLADKFEINFMPRFLAKDFSLCRSVHKFGSIMANDETSFIDIGGQSSGISPSNGSLACVSYTVSLFNEDECVKEHLESCEEFEFEIGNEAVLPCLEAAVVQMAVGQSACFRAELFPSEFILAAAGDSAATLLLLSSRSCKLEYSVSLLHVTEPLEDRMEQALFSPPLSKQRVEFAVQQIKKSTASSLVDFGCGSGSLLDSLLAYPTSLEKIVGVDISQRALAKAAKSLHIKLDRLLDSKEPISKIKSAELYDGSILKFDSKLCGFDIATSLEVIEHMQEEDACLFGDIALSLFCPKILIVSTPNYEYNVILQKITPSHGQEDDPDEKNASQSCKFRNHDHKFEWTRAQFERWASDLAVRNDYCVEFSGVGGAADVEPGFASQIAIFRRRGDNVANVELVNNYHYVPIWKWSREN</sequence>
<dbReference type="InterPro" id="IPR040870">
    <property type="entry name" value="HEN1_dsRBD2"/>
</dbReference>
<dbReference type="Gene3D" id="3.40.50.150">
    <property type="entry name" value="Vaccinia Virus protein VP39"/>
    <property type="match status" value="1"/>
</dbReference>
<dbReference type="GO" id="GO:0003723">
    <property type="term" value="F:RNA binding"/>
    <property type="evidence" value="ECO:0007669"/>
    <property type="project" value="UniProtKB-UniRule"/>
</dbReference>
<evidence type="ECO:0000256" key="13">
    <source>
        <dbReference type="PROSITE-ProRule" id="PRU00332"/>
    </source>
</evidence>
<reference evidence="16" key="1">
    <citation type="journal article" date="2024" name="IScience">
        <title>Strigolactones Initiate the Formation of Haustorium-like Structures in Castilleja.</title>
        <authorList>
            <person name="Buerger M."/>
            <person name="Peterson D."/>
            <person name="Chory J."/>
        </authorList>
    </citation>
    <scope>NUCLEOTIDE SEQUENCE [LARGE SCALE GENOMIC DNA]</scope>
</reference>
<dbReference type="Pfam" id="PF08242">
    <property type="entry name" value="Methyltransf_12"/>
    <property type="match status" value="1"/>
</dbReference>
<dbReference type="SUPFAM" id="SSF54534">
    <property type="entry name" value="FKBP-like"/>
    <property type="match status" value="1"/>
</dbReference>
<keyword evidence="16" id="KW-1185">Reference proteome</keyword>
<evidence type="ECO:0000256" key="12">
    <source>
        <dbReference type="ARBA" id="ARBA00048418"/>
    </source>
</evidence>
<name>A0ABD3CRQ9_9LAMI</name>
<protein>
    <recommendedName>
        <fullName evidence="3">Small RNA 2'-O-methyltransferase</fullName>
        <ecNumber evidence="11">2.1.1.386</ecNumber>
    </recommendedName>
</protein>
<keyword evidence="5" id="KW-0808">Transferase</keyword>
<gene>
    <name evidence="15" type="ORF">CASFOL_025342</name>
</gene>
<dbReference type="Pfam" id="PF18441">
    <property type="entry name" value="Hen1_Lam_C"/>
    <property type="match status" value="1"/>
</dbReference>
<keyword evidence="9 13" id="KW-0694">RNA-binding</keyword>
<comment type="cofactor">
    <cofactor evidence="1">
        <name>Mg(2+)</name>
        <dbReference type="ChEBI" id="CHEBI:18420"/>
    </cofactor>
</comment>